<evidence type="ECO:0000313" key="2">
    <source>
        <dbReference type="EMBL" id="MCD5314189.1"/>
    </source>
</evidence>
<sequence>MSAVALLTAALILVGLTGVIVPVLPGLVLVAAGIGIWAVAESSAAGWTVFGVAAAVLVLGTIVKYTLPGKRLREGGVPWITLAFGALLGVIGFFLIPVIGLLIGFVLGIYLAELTRLGNHSSAWPSTLAAVRAVGLSILIELAAGLIATAVWIAGLILV</sequence>
<feature type="transmembrane region" description="Helical" evidence="1">
    <location>
        <begin position="48"/>
        <end position="67"/>
    </location>
</feature>
<dbReference type="InterPro" id="IPR007403">
    <property type="entry name" value="DUF456"/>
</dbReference>
<keyword evidence="1" id="KW-0812">Transmembrane</keyword>
<dbReference type="Proteomes" id="UP001138997">
    <property type="component" value="Unassembled WGS sequence"/>
</dbReference>
<feature type="transmembrane region" description="Helical" evidence="1">
    <location>
        <begin position="79"/>
        <end position="112"/>
    </location>
</feature>
<gene>
    <name evidence="2" type="ORF">LR394_25085</name>
</gene>
<dbReference type="RefSeq" id="WP_231446488.1">
    <property type="nucleotide sequence ID" value="NZ_JAJOMB010000015.1"/>
</dbReference>
<proteinExistence type="predicted"/>
<dbReference type="AlphaFoldDB" id="A0A9X1NHY9"/>
<feature type="transmembrane region" description="Helical" evidence="1">
    <location>
        <begin position="132"/>
        <end position="158"/>
    </location>
</feature>
<organism evidence="2 3">
    <name type="scientific">Kineosporia babensis</name>
    <dbReference type="NCBI Taxonomy" id="499548"/>
    <lineage>
        <taxon>Bacteria</taxon>
        <taxon>Bacillati</taxon>
        <taxon>Actinomycetota</taxon>
        <taxon>Actinomycetes</taxon>
        <taxon>Kineosporiales</taxon>
        <taxon>Kineosporiaceae</taxon>
        <taxon>Kineosporia</taxon>
    </lineage>
</organism>
<name>A0A9X1NHY9_9ACTN</name>
<accession>A0A9X1NHY9</accession>
<keyword evidence="3" id="KW-1185">Reference proteome</keyword>
<keyword evidence="1" id="KW-0472">Membrane</keyword>
<evidence type="ECO:0000256" key="1">
    <source>
        <dbReference type="SAM" id="Phobius"/>
    </source>
</evidence>
<dbReference type="Pfam" id="PF04306">
    <property type="entry name" value="DUF456"/>
    <property type="match status" value="1"/>
</dbReference>
<evidence type="ECO:0000313" key="3">
    <source>
        <dbReference type="Proteomes" id="UP001138997"/>
    </source>
</evidence>
<protein>
    <submittedName>
        <fullName evidence="2">DUF456 domain-containing protein</fullName>
    </submittedName>
</protein>
<keyword evidence="1" id="KW-1133">Transmembrane helix</keyword>
<dbReference type="EMBL" id="JAJOMB010000015">
    <property type="protein sequence ID" value="MCD5314189.1"/>
    <property type="molecule type" value="Genomic_DNA"/>
</dbReference>
<reference evidence="2" key="1">
    <citation type="submission" date="2021-11" db="EMBL/GenBank/DDBJ databases">
        <title>Streptomyces corallinus and Kineosporia corallina sp. nov., two new coral-derived marine actinobacteria.</title>
        <authorList>
            <person name="Buangrab K."/>
            <person name="Sutthacheep M."/>
            <person name="Yeemin T."/>
            <person name="Harunari E."/>
            <person name="Igarashi Y."/>
            <person name="Sripreechasak P."/>
            <person name="Kanchanasin P."/>
            <person name="Tanasupawat S."/>
            <person name="Phongsopitanun W."/>
        </authorList>
    </citation>
    <scope>NUCLEOTIDE SEQUENCE</scope>
    <source>
        <strain evidence="2">JCM 31032</strain>
    </source>
</reference>
<comment type="caution">
    <text evidence="2">The sequence shown here is derived from an EMBL/GenBank/DDBJ whole genome shotgun (WGS) entry which is preliminary data.</text>
</comment>